<keyword evidence="4" id="KW-0138">CF(0)</keyword>
<proteinExistence type="inferred from homology"/>
<dbReference type="Pfam" id="PF00137">
    <property type="entry name" value="ATP-synt_C"/>
    <property type="match status" value="1"/>
</dbReference>
<protein>
    <recommendedName>
        <fullName evidence="11">ATP synthase F(0) sector subunit c</fullName>
    </recommendedName>
    <alternativeName>
        <fullName evidence="12">F-type ATPase subunit c</fullName>
    </alternativeName>
</protein>
<dbReference type="RefSeq" id="WP_102241821.1">
    <property type="nucleotide sequence ID" value="NZ_CP025704.1"/>
</dbReference>
<keyword evidence="5" id="KW-0812">Transmembrane</keyword>
<dbReference type="InterPro" id="IPR038662">
    <property type="entry name" value="ATP_synth_F0_csu_sf"/>
</dbReference>
<keyword evidence="14" id="KW-1185">Reference proteome</keyword>
<evidence type="ECO:0000256" key="2">
    <source>
        <dbReference type="ARBA" id="ARBA00006704"/>
    </source>
</evidence>
<evidence type="ECO:0000313" key="13">
    <source>
        <dbReference type="EMBL" id="AUN96526.1"/>
    </source>
</evidence>
<organism evidence="13 14">
    <name type="scientific">Bacteriovorax stolpii</name>
    <name type="common">Bdellovibrio stolpii</name>
    <dbReference type="NCBI Taxonomy" id="960"/>
    <lineage>
        <taxon>Bacteria</taxon>
        <taxon>Pseudomonadati</taxon>
        <taxon>Bdellovibrionota</taxon>
        <taxon>Bacteriovoracia</taxon>
        <taxon>Bacteriovoracales</taxon>
        <taxon>Bacteriovoracaceae</taxon>
        <taxon>Bacteriovorax</taxon>
    </lineage>
</organism>
<dbReference type="GO" id="GO:0008289">
    <property type="term" value="F:lipid binding"/>
    <property type="evidence" value="ECO:0007669"/>
    <property type="project" value="UniProtKB-KW"/>
</dbReference>
<dbReference type="PROSITE" id="PS00605">
    <property type="entry name" value="ATPASE_C"/>
    <property type="match status" value="1"/>
</dbReference>
<dbReference type="Proteomes" id="UP000235584">
    <property type="component" value="Chromosome"/>
</dbReference>
<dbReference type="SUPFAM" id="SSF81333">
    <property type="entry name" value="F1F0 ATP synthase subunit C"/>
    <property type="match status" value="1"/>
</dbReference>
<keyword evidence="6" id="KW-0375">Hydrogen ion transport</keyword>
<evidence type="ECO:0000256" key="4">
    <source>
        <dbReference type="ARBA" id="ARBA00022547"/>
    </source>
</evidence>
<evidence type="ECO:0000256" key="10">
    <source>
        <dbReference type="ARBA" id="ARBA00023136"/>
    </source>
</evidence>
<keyword evidence="7" id="KW-1133">Transmembrane helix</keyword>
<keyword evidence="10" id="KW-0472">Membrane</keyword>
<evidence type="ECO:0000256" key="5">
    <source>
        <dbReference type="ARBA" id="ARBA00022692"/>
    </source>
</evidence>
<evidence type="ECO:0000256" key="8">
    <source>
        <dbReference type="ARBA" id="ARBA00023065"/>
    </source>
</evidence>
<keyword evidence="3" id="KW-0813">Transport</keyword>
<evidence type="ECO:0000256" key="6">
    <source>
        <dbReference type="ARBA" id="ARBA00022781"/>
    </source>
</evidence>
<name>A0A2K9NLZ1_BACTC</name>
<dbReference type="GO" id="GO:0015078">
    <property type="term" value="F:proton transmembrane transporter activity"/>
    <property type="evidence" value="ECO:0007669"/>
    <property type="project" value="InterPro"/>
</dbReference>
<keyword evidence="8" id="KW-0406">Ion transport</keyword>
<reference evidence="13 14" key="1">
    <citation type="submission" date="2018-01" db="EMBL/GenBank/DDBJ databases">
        <title>Complete genome sequence of Bacteriovorax stolpii DSM12778.</title>
        <authorList>
            <person name="Tang B."/>
            <person name="Chang J."/>
        </authorList>
    </citation>
    <scope>NUCLEOTIDE SEQUENCE [LARGE SCALE GENOMIC DNA]</scope>
    <source>
        <strain evidence="13 14">DSM 12778</strain>
    </source>
</reference>
<evidence type="ECO:0000256" key="3">
    <source>
        <dbReference type="ARBA" id="ARBA00022448"/>
    </source>
</evidence>
<dbReference type="InterPro" id="IPR000454">
    <property type="entry name" value="ATP_synth_F0_csu"/>
</dbReference>
<dbReference type="InterPro" id="IPR002379">
    <property type="entry name" value="ATPase_proteolipid_c-like_dom"/>
</dbReference>
<dbReference type="AlphaFoldDB" id="A0A2K9NLZ1"/>
<dbReference type="EMBL" id="CP025704">
    <property type="protein sequence ID" value="AUN96526.1"/>
    <property type="molecule type" value="Genomic_DNA"/>
</dbReference>
<comment type="similarity">
    <text evidence="2">Belongs to the ATPase C chain family.</text>
</comment>
<dbReference type="CDD" id="cd18121">
    <property type="entry name" value="ATP-synt_Fo_c"/>
    <property type="match status" value="1"/>
</dbReference>
<dbReference type="InterPro" id="IPR035921">
    <property type="entry name" value="F/V-ATP_Csub_sf"/>
</dbReference>
<dbReference type="InterPro" id="IPR020537">
    <property type="entry name" value="ATP_synth_F0_csu_DDCD_BS"/>
</dbReference>
<evidence type="ECO:0000256" key="11">
    <source>
        <dbReference type="ARBA" id="ARBA00032200"/>
    </source>
</evidence>
<evidence type="ECO:0000256" key="9">
    <source>
        <dbReference type="ARBA" id="ARBA00023121"/>
    </source>
</evidence>
<dbReference type="KEGG" id="bsto:C0V70_00070"/>
<evidence type="ECO:0000256" key="12">
    <source>
        <dbReference type="ARBA" id="ARBA00032887"/>
    </source>
</evidence>
<evidence type="ECO:0000256" key="7">
    <source>
        <dbReference type="ARBA" id="ARBA00022989"/>
    </source>
</evidence>
<dbReference type="GO" id="GO:0033177">
    <property type="term" value="C:proton-transporting two-sector ATPase complex, proton-transporting domain"/>
    <property type="evidence" value="ECO:0007669"/>
    <property type="project" value="InterPro"/>
</dbReference>
<gene>
    <name evidence="13" type="ORF">C0V70_00070</name>
</gene>
<keyword evidence="9" id="KW-0446">Lipid-binding</keyword>
<sequence>MKKLPLIFSFLVLVGLVAQQAFAQTGEGAAAAGLNTVAIKYIAYFFALGIAVFGGTQAQSKAASVALEGIARNPAAADKIQTPMILGLALMESLVIFALISTFLV</sequence>
<accession>A0A2K9NLZ1</accession>
<dbReference type="GO" id="GO:0015986">
    <property type="term" value="P:proton motive force-driven ATP synthesis"/>
    <property type="evidence" value="ECO:0007669"/>
    <property type="project" value="InterPro"/>
</dbReference>
<dbReference type="PRINTS" id="PR00124">
    <property type="entry name" value="ATPASEC"/>
</dbReference>
<evidence type="ECO:0000256" key="1">
    <source>
        <dbReference type="ARBA" id="ARBA00004141"/>
    </source>
</evidence>
<dbReference type="GO" id="GO:0045259">
    <property type="term" value="C:proton-transporting ATP synthase complex"/>
    <property type="evidence" value="ECO:0007669"/>
    <property type="project" value="UniProtKB-KW"/>
</dbReference>
<comment type="subcellular location">
    <subcellularLocation>
        <location evidence="1">Membrane</location>
        <topology evidence="1">Multi-pass membrane protein</topology>
    </subcellularLocation>
</comment>
<evidence type="ECO:0000313" key="14">
    <source>
        <dbReference type="Proteomes" id="UP000235584"/>
    </source>
</evidence>
<dbReference type="Gene3D" id="1.20.20.10">
    <property type="entry name" value="F1F0 ATP synthase subunit C"/>
    <property type="match status" value="1"/>
</dbReference>